<dbReference type="AlphaFoldDB" id="A0A1H5ZCI4"/>
<keyword evidence="12" id="KW-0645">Protease</keyword>
<keyword evidence="2" id="KW-0732">Signal</keyword>
<dbReference type="InterPro" id="IPR018044">
    <property type="entry name" value="Peptidase_S11"/>
</dbReference>
<feature type="compositionally biased region" description="Basic and acidic residues" evidence="10">
    <location>
        <begin position="1"/>
        <end position="15"/>
    </location>
</feature>
<keyword evidence="5" id="KW-0573">Peptidoglycan synthesis</keyword>
<dbReference type="SUPFAM" id="SSF56601">
    <property type="entry name" value="beta-lactamase/transpeptidase-like"/>
    <property type="match status" value="1"/>
</dbReference>
<feature type="compositionally biased region" description="Basic and acidic residues" evidence="10">
    <location>
        <begin position="122"/>
        <end position="133"/>
    </location>
</feature>
<feature type="compositionally biased region" description="Pro residues" evidence="10">
    <location>
        <begin position="110"/>
        <end position="119"/>
    </location>
</feature>
<dbReference type="GO" id="GO:0009002">
    <property type="term" value="F:serine-type D-Ala-D-Ala carboxypeptidase activity"/>
    <property type="evidence" value="ECO:0007669"/>
    <property type="project" value="InterPro"/>
</dbReference>
<protein>
    <submittedName>
        <fullName evidence="12">D-alanyl-D-alanine carboxypeptidase</fullName>
    </submittedName>
</protein>
<evidence type="ECO:0000256" key="9">
    <source>
        <dbReference type="RuleBase" id="RU004016"/>
    </source>
</evidence>
<evidence type="ECO:0000256" key="6">
    <source>
        <dbReference type="ARBA" id="ARBA00023316"/>
    </source>
</evidence>
<organism evidence="12 13">
    <name type="scientific">Actinacidiphila yanglinensis</name>
    <dbReference type="NCBI Taxonomy" id="310779"/>
    <lineage>
        <taxon>Bacteria</taxon>
        <taxon>Bacillati</taxon>
        <taxon>Actinomycetota</taxon>
        <taxon>Actinomycetes</taxon>
        <taxon>Kitasatosporales</taxon>
        <taxon>Streptomycetaceae</taxon>
        <taxon>Actinacidiphila</taxon>
    </lineage>
</organism>
<name>A0A1H5ZCI4_9ACTN</name>
<comment type="similarity">
    <text evidence="1 9">Belongs to the peptidase S11 family.</text>
</comment>
<evidence type="ECO:0000256" key="8">
    <source>
        <dbReference type="PIRSR" id="PIRSR618044-2"/>
    </source>
</evidence>
<dbReference type="PANTHER" id="PTHR21581:SF33">
    <property type="entry name" value="D-ALANYL-D-ALANINE CARBOXYPEPTIDASE DACB"/>
    <property type="match status" value="1"/>
</dbReference>
<feature type="active site" description="Acyl-ester intermediate" evidence="7">
    <location>
        <position position="538"/>
    </location>
</feature>
<reference evidence="12 13" key="1">
    <citation type="submission" date="2016-10" db="EMBL/GenBank/DDBJ databases">
        <authorList>
            <person name="de Groot N.N."/>
        </authorList>
    </citation>
    <scope>NUCLEOTIDE SEQUENCE [LARGE SCALE GENOMIC DNA]</scope>
    <source>
        <strain evidence="12 13">CGMCC 4.2023</strain>
    </source>
</reference>
<evidence type="ECO:0000256" key="10">
    <source>
        <dbReference type="SAM" id="MobiDB-lite"/>
    </source>
</evidence>
<dbReference type="GO" id="GO:0006508">
    <property type="term" value="P:proteolysis"/>
    <property type="evidence" value="ECO:0007669"/>
    <property type="project" value="InterPro"/>
</dbReference>
<dbReference type="PRINTS" id="PR00725">
    <property type="entry name" value="DADACBPTASE1"/>
</dbReference>
<dbReference type="OrthoDB" id="3530815at2"/>
<feature type="binding site" evidence="8">
    <location>
        <position position="702"/>
    </location>
    <ligand>
        <name>substrate</name>
    </ligand>
</feature>
<dbReference type="GO" id="GO:0008360">
    <property type="term" value="P:regulation of cell shape"/>
    <property type="evidence" value="ECO:0007669"/>
    <property type="project" value="UniProtKB-KW"/>
</dbReference>
<evidence type="ECO:0000256" key="2">
    <source>
        <dbReference type="ARBA" id="ARBA00022729"/>
    </source>
</evidence>
<keyword evidence="6" id="KW-0961">Cell wall biogenesis/degradation</keyword>
<dbReference type="InterPro" id="IPR012338">
    <property type="entry name" value="Beta-lactam/transpept-like"/>
</dbReference>
<keyword evidence="13" id="KW-1185">Reference proteome</keyword>
<dbReference type="GO" id="GO:0071555">
    <property type="term" value="P:cell wall organization"/>
    <property type="evidence" value="ECO:0007669"/>
    <property type="project" value="UniProtKB-KW"/>
</dbReference>
<dbReference type="Gene3D" id="3.40.710.10">
    <property type="entry name" value="DD-peptidase/beta-lactamase superfamily"/>
    <property type="match status" value="1"/>
</dbReference>
<keyword evidence="3" id="KW-0378">Hydrolase</keyword>
<feature type="compositionally biased region" description="Low complexity" evidence="10">
    <location>
        <begin position="370"/>
        <end position="381"/>
    </location>
</feature>
<feature type="compositionally biased region" description="Low complexity" evidence="10">
    <location>
        <begin position="191"/>
        <end position="222"/>
    </location>
</feature>
<proteinExistence type="inferred from homology"/>
<keyword evidence="12" id="KW-0121">Carboxypeptidase</keyword>
<evidence type="ECO:0000256" key="3">
    <source>
        <dbReference type="ARBA" id="ARBA00022801"/>
    </source>
</evidence>
<feature type="compositionally biased region" description="Acidic residues" evidence="10">
    <location>
        <begin position="244"/>
        <end position="266"/>
    </location>
</feature>
<accession>A0A1H5ZCI4</accession>
<feature type="compositionally biased region" description="Low complexity" evidence="10">
    <location>
        <begin position="137"/>
        <end position="161"/>
    </location>
</feature>
<feature type="domain" description="Peptidase S11 D-alanyl-D-alanine carboxypeptidase A N-terminal" evidence="11">
    <location>
        <begin position="532"/>
        <end position="732"/>
    </location>
</feature>
<feature type="region of interest" description="Disordered" evidence="10">
    <location>
        <begin position="1"/>
        <end position="433"/>
    </location>
</feature>
<feature type="active site" evidence="7">
    <location>
        <position position="602"/>
    </location>
</feature>
<feature type="active site" description="Proton acceptor" evidence="7">
    <location>
        <position position="541"/>
    </location>
</feature>
<dbReference type="Proteomes" id="UP000236754">
    <property type="component" value="Unassembled WGS sequence"/>
</dbReference>
<gene>
    <name evidence="12" type="ORF">SAMN05216223_104405</name>
</gene>
<feature type="compositionally biased region" description="Pro residues" evidence="10">
    <location>
        <begin position="309"/>
        <end position="320"/>
    </location>
</feature>
<feature type="compositionally biased region" description="Pro residues" evidence="10">
    <location>
        <begin position="383"/>
        <end position="393"/>
    </location>
</feature>
<evidence type="ECO:0000313" key="12">
    <source>
        <dbReference type="EMBL" id="SEG33445.1"/>
    </source>
</evidence>
<evidence type="ECO:0000256" key="7">
    <source>
        <dbReference type="PIRSR" id="PIRSR618044-1"/>
    </source>
</evidence>
<dbReference type="EMBL" id="FNVU01000004">
    <property type="protein sequence ID" value="SEG33445.1"/>
    <property type="molecule type" value="Genomic_DNA"/>
</dbReference>
<evidence type="ECO:0000256" key="1">
    <source>
        <dbReference type="ARBA" id="ARBA00007164"/>
    </source>
</evidence>
<dbReference type="InterPro" id="IPR001967">
    <property type="entry name" value="Peptidase_S11_N"/>
</dbReference>
<feature type="compositionally biased region" description="Acidic residues" evidence="10">
    <location>
        <begin position="162"/>
        <end position="190"/>
    </location>
</feature>
<dbReference type="GO" id="GO:0009252">
    <property type="term" value="P:peptidoglycan biosynthetic process"/>
    <property type="evidence" value="ECO:0007669"/>
    <property type="project" value="UniProtKB-KW"/>
</dbReference>
<sequence>MAGDAPGREQQHETSGEPGIHPATDPRLAVFRTPVEAPEERVAEGGAGGRPGGEDDGEPRAHAQDDVEDPSSAPRSHPEPDSSAESQAPTRAGAVATSDEGAAVDAVADPAPPAAPPAPRSAQDEGGKTEPNRNQDAGAAEAAGSGVAGGNPARPAGAEPAEPAEDTGEADGEGEADADADSGADSEAVPEADSGAASDGEEAAGAAGTTDGDGASGAEAGAEGAGADEGDADVAVSPSGADAGEAEADAASDIEEAEDENEDEDAGTGAGAGAVEASADGPDGTRSGDTRAGELPPSDVDVARSRAATPPPPPSAPPAAPVERPGPLVKPLVSDIPAEWPEGSQKSRQGSSSGPLAFGTPGRPTRADSAPPAQAPGARPRSVPLPPAQPPAGVPGKPGKQDAPGSRSGGTSQDDVVGPEGTRGMPVPPVPDKQPLKLLAELTNTPPPAETTLRTVVRRFKIWTPLVVLLAIVFVVVQAVRPLPSPKLALTTVPSYTFAGTPLPQTMPWPTEGQSVAEVEGLGSLGVHGTQSPVPIASLTKVMTAYVVLHDHPLTGKQGGPMITVDAQAAQEASSEDQSTAPVKAGQRFDERQMLQLLLIPSGNNIARLLARWDSGTQDAFVAKMTKAAKQLGMTHTTYTGASGIEETTVSTAVDQLDLARQVMKNDVFRSVVAMPNIDIPGVGRIYNNNNDLVKFGVVGIKTGSSTPAGGALMWAAHKTVDGKQQLILGVVLQQHGGSTVNDSLQTALQRSQTLIDSVQAGLDSATIVKKGTVVGKVDDGLGGTTPVVVGKDLAAIGWPGMKKDLTLTPDDGGLPHNAPAGTKVGTLSFGTGAARTEVPVVLQSDLSAPGFGAKLTRF</sequence>
<evidence type="ECO:0000256" key="4">
    <source>
        <dbReference type="ARBA" id="ARBA00022960"/>
    </source>
</evidence>
<dbReference type="Pfam" id="PF00768">
    <property type="entry name" value="Peptidase_S11"/>
    <property type="match status" value="1"/>
</dbReference>
<evidence type="ECO:0000259" key="11">
    <source>
        <dbReference type="Pfam" id="PF00768"/>
    </source>
</evidence>
<evidence type="ECO:0000256" key="5">
    <source>
        <dbReference type="ARBA" id="ARBA00022984"/>
    </source>
</evidence>
<evidence type="ECO:0000313" key="13">
    <source>
        <dbReference type="Proteomes" id="UP000236754"/>
    </source>
</evidence>
<dbReference type="PANTHER" id="PTHR21581">
    <property type="entry name" value="D-ALANYL-D-ALANINE CARBOXYPEPTIDASE"/>
    <property type="match status" value="1"/>
</dbReference>
<keyword evidence="4" id="KW-0133">Cell shape</keyword>
<feature type="compositionally biased region" description="Low complexity" evidence="10">
    <location>
        <begin position="343"/>
        <end position="354"/>
    </location>
</feature>